<keyword evidence="3" id="KW-1185">Reference proteome</keyword>
<protein>
    <submittedName>
        <fullName evidence="2">Nuclear transport factor 2 family protein</fullName>
    </submittedName>
</protein>
<dbReference type="SUPFAM" id="SSF54427">
    <property type="entry name" value="NTF2-like"/>
    <property type="match status" value="1"/>
</dbReference>
<evidence type="ECO:0000259" key="1">
    <source>
        <dbReference type="Pfam" id="PF12680"/>
    </source>
</evidence>
<reference evidence="2" key="1">
    <citation type="submission" date="2022-09" db="EMBL/GenBank/DDBJ databases">
        <authorList>
            <person name="Yuan C."/>
            <person name="Ke Z."/>
        </authorList>
    </citation>
    <scope>NUCLEOTIDE SEQUENCE</scope>
    <source>
        <strain evidence="2">LB-8</strain>
    </source>
</reference>
<dbReference type="Proteomes" id="UP001155483">
    <property type="component" value="Unassembled WGS sequence"/>
</dbReference>
<dbReference type="EMBL" id="JAOTIF010000020">
    <property type="protein sequence ID" value="MCU7551400.1"/>
    <property type="molecule type" value="Genomic_DNA"/>
</dbReference>
<gene>
    <name evidence="2" type="ORF">OCK74_19920</name>
</gene>
<dbReference type="RefSeq" id="WP_279298839.1">
    <property type="nucleotide sequence ID" value="NZ_JAOTIF010000020.1"/>
</dbReference>
<name>A0A9X2XY88_9BACT</name>
<dbReference type="AlphaFoldDB" id="A0A9X2XY88"/>
<comment type="caution">
    <text evidence="2">The sequence shown here is derived from an EMBL/GenBank/DDBJ whole genome shotgun (WGS) entry which is preliminary data.</text>
</comment>
<dbReference type="Pfam" id="PF12680">
    <property type="entry name" value="SnoaL_2"/>
    <property type="match status" value="1"/>
</dbReference>
<reference evidence="2" key="2">
    <citation type="submission" date="2023-04" db="EMBL/GenBank/DDBJ databases">
        <title>Paracnuella aquatica gen. nov., sp. nov., a member of the family Chitinophagaceae isolated from a hot spring.</title>
        <authorList>
            <person name="Wang C."/>
        </authorList>
    </citation>
    <scope>NUCLEOTIDE SEQUENCE</scope>
    <source>
        <strain evidence="2">LB-8</strain>
    </source>
</reference>
<proteinExistence type="predicted"/>
<dbReference type="Gene3D" id="3.10.450.50">
    <property type="match status" value="1"/>
</dbReference>
<evidence type="ECO:0000313" key="3">
    <source>
        <dbReference type="Proteomes" id="UP001155483"/>
    </source>
</evidence>
<dbReference type="InterPro" id="IPR032710">
    <property type="entry name" value="NTF2-like_dom_sf"/>
</dbReference>
<accession>A0A9X2XY88</accession>
<feature type="domain" description="SnoaL-like" evidence="1">
    <location>
        <begin position="10"/>
        <end position="103"/>
    </location>
</feature>
<organism evidence="2 3">
    <name type="scientific">Paraflavisolibacter caeni</name>
    <dbReference type="NCBI Taxonomy" id="2982496"/>
    <lineage>
        <taxon>Bacteria</taxon>
        <taxon>Pseudomonadati</taxon>
        <taxon>Bacteroidota</taxon>
        <taxon>Chitinophagia</taxon>
        <taxon>Chitinophagales</taxon>
        <taxon>Chitinophagaceae</taxon>
        <taxon>Paraflavisolibacter</taxon>
    </lineage>
</organism>
<evidence type="ECO:0000313" key="2">
    <source>
        <dbReference type="EMBL" id="MCU7551400.1"/>
    </source>
</evidence>
<dbReference type="InterPro" id="IPR037401">
    <property type="entry name" value="SnoaL-like"/>
</dbReference>
<sequence>MTKKEKAQDFLRLASKGQSREAFQLYVGENFKHHNVYFKGDGPTLMTAMEEAAKKNPDKIFEIQRALEDENLVAVHSHVRQTPNDLGVAVIHIFRFDQDKIVELWDFGQAVPADTVNENGMF</sequence>